<feature type="domain" description="AB hydrolase-1" evidence="1">
    <location>
        <begin position="29"/>
        <end position="258"/>
    </location>
</feature>
<reference evidence="2 3" key="1">
    <citation type="journal article" date="2012" name="J. Bacteriol.">
        <title>Draft genome of Streptomyces tsukubaensis NRRL 18488, the producer of the clinically important immunosuppressant tacrolimus (FK506).</title>
        <authorList>
            <person name="Barreiro C."/>
            <person name="Prieto C."/>
            <person name="Sola-Landa A."/>
            <person name="Solera E."/>
            <person name="Martinez-Castro M."/>
            <person name="Perez-Redondo R."/>
            <person name="Garcia-Estrada C."/>
            <person name="Aparicio J.F."/>
            <person name="Fernandez-Martinez L.T."/>
            <person name="Santos-Aberturas J."/>
            <person name="Salehi-Najafabadi Z."/>
            <person name="Rodriguez-Garcia A."/>
            <person name="Tauch A."/>
            <person name="Martin J.F."/>
        </authorList>
    </citation>
    <scope>NUCLEOTIDE SEQUENCE [LARGE SCALE GENOMIC DNA]</scope>
    <source>
        <strain evidence="3">DSM 42081 / NBRC 108919 / NRRL 18488 / 9993</strain>
    </source>
</reference>
<dbReference type="InterPro" id="IPR000639">
    <property type="entry name" value="Epox_hydrolase-like"/>
</dbReference>
<dbReference type="PRINTS" id="PR00412">
    <property type="entry name" value="EPOXHYDRLASE"/>
</dbReference>
<dbReference type="InterPro" id="IPR000073">
    <property type="entry name" value="AB_hydrolase_1"/>
</dbReference>
<dbReference type="EMBL" id="CP029159">
    <property type="protein sequence ID" value="QKM71336.1"/>
    <property type="molecule type" value="Genomic_DNA"/>
</dbReference>
<proteinExistence type="predicted"/>
<accession>A0A7G3UM26</accession>
<evidence type="ECO:0000259" key="1">
    <source>
        <dbReference type="Pfam" id="PF00561"/>
    </source>
</evidence>
<evidence type="ECO:0000313" key="2">
    <source>
        <dbReference type="EMBL" id="QKM71336.1"/>
    </source>
</evidence>
<protein>
    <submittedName>
        <fullName evidence="2">Alpha/beta hydrolase</fullName>
    </submittedName>
</protein>
<dbReference type="SUPFAM" id="SSF53474">
    <property type="entry name" value="alpha/beta-Hydrolases"/>
    <property type="match status" value="1"/>
</dbReference>
<dbReference type="InterPro" id="IPR029058">
    <property type="entry name" value="AB_hydrolase_fold"/>
</dbReference>
<dbReference type="PANTHER" id="PTHR43194:SF2">
    <property type="entry name" value="PEROXISOMAL MEMBRANE PROTEIN LPX1"/>
    <property type="match status" value="1"/>
</dbReference>
<sequence>MDGYPHTAPQVLPVGDGSLAYRDRGTGDPLVLLHGGLLDHTMWEEQLDSFARTHRVIAPDLRGHGGSAAGTRPFRHTDDVAALLGHLDCGPAVLVGVSMGGGIATDTALEHPALVRALVVSGAGTSEPDFRDPWTTGVLADFQRALAAGDAAGGVERFLDFAAGPYRTLAEVDPEVVGTLRAAAFRTLARLGADGPGDVVPVARTRERLPGITVPVLAVNGALDSEDHLRMAGRLVREVADGRTALVDGAAHYPHLERSGAFGAALTEFLEALPDR</sequence>
<keyword evidence="3" id="KW-1185">Reference proteome</keyword>
<organism evidence="2 3">
    <name type="scientific">Streptomyces tsukubensis (strain DSM 42081 / NBRC 108919 / NRRL 18488 / 9993)</name>
    <dbReference type="NCBI Taxonomy" id="1114943"/>
    <lineage>
        <taxon>Bacteria</taxon>
        <taxon>Bacillati</taxon>
        <taxon>Actinomycetota</taxon>
        <taxon>Actinomycetes</taxon>
        <taxon>Kitasatosporales</taxon>
        <taxon>Streptomycetaceae</taxon>
        <taxon>Streptomyces</taxon>
    </lineage>
</organism>
<dbReference type="Pfam" id="PF00561">
    <property type="entry name" value="Abhydrolase_1"/>
    <property type="match status" value="1"/>
</dbReference>
<dbReference type="PRINTS" id="PR00111">
    <property type="entry name" value="ABHYDROLASE"/>
</dbReference>
<dbReference type="InterPro" id="IPR050228">
    <property type="entry name" value="Carboxylesterase_BioH"/>
</dbReference>
<evidence type="ECO:0000313" key="3">
    <source>
        <dbReference type="Proteomes" id="UP000005940"/>
    </source>
</evidence>
<dbReference type="Gene3D" id="3.40.50.1820">
    <property type="entry name" value="alpha/beta hydrolase"/>
    <property type="match status" value="1"/>
</dbReference>
<dbReference type="PANTHER" id="PTHR43194">
    <property type="entry name" value="HYDROLASE ALPHA/BETA FOLD FAMILY"/>
    <property type="match status" value="1"/>
</dbReference>
<keyword evidence="2" id="KW-0378">Hydrolase</keyword>
<name>A0A7G3UM26_STRT9</name>
<dbReference type="Proteomes" id="UP000005940">
    <property type="component" value="Chromosome"/>
</dbReference>
<gene>
    <name evidence="2" type="ORF">STSU_003000</name>
</gene>
<dbReference type="GO" id="GO:0016787">
    <property type="term" value="F:hydrolase activity"/>
    <property type="evidence" value="ECO:0007669"/>
    <property type="project" value="UniProtKB-KW"/>
</dbReference>
<dbReference type="AlphaFoldDB" id="A0A7G3UM26"/>